<dbReference type="EMBL" id="GL996515">
    <property type="protein sequence ID" value="EGV64649.1"/>
    <property type="molecule type" value="Genomic_DNA"/>
</dbReference>
<dbReference type="GO" id="GO:0008270">
    <property type="term" value="F:zinc ion binding"/>
    <property type="evidence" value="ECO:0007669"/>
    <property type="project" value="UniProtKB-KW"/>
</dbReference>
<evidence type="ECO:0000256" key="2">
    <source>
        <dbReference type="ARBA" id="ARBA00022771"/>
    </source>
</evidence>
<feature type="compositionally biased region" description="Polar residues" evidence="5">
    <location>
        <begin position="331"/>
        <end position="353"/>
    </location>
</feature>
<gene>
    <name evidence="8" type="ORF">CANTEDRAFT_129872</name>
</gene>
<dbReference type="InterPro" id="IPR013083">
    <property type="entry name" value="Znf_RING/FYVE/PHD"/>
</dbReference>
<dbReference type="PROSITE" id="PS01359">
    <property type="entry name" value="ZF_PHD_1"/>
    <property type="match status" value="1"/>
</dbReference>
<reference evidence="8 9" key="1">
    <citation type="journal article" date="2011" name="Proc. Natl. Acad. Sci. U.S.A.">
        <title>Comparative genomics of xylose-fermenting fungi for enhanced biofuel production.</title>
        <authorList>
            <person name="Wohlbach D.J."/>
            <person name="Kuo A."/>
            <person name="Sato T.K."/>
            <person name="Potts K.M."/>
            <person name="Salamov A.A."/>
            <person name="LaButti K.M."/>
            <person name="Sun H."/>
            <person name="Clum A."/>
            <person name="Pangilinan J.L."/>
            <person name="Lindquist E.A."/>
            <person name="Lucas S."/>
            <person name="Lapidus A."/>
            <person name="Jin M."/>
            <person name="Gunawan C."/>
            <person name="Balan V."/>
            <person name="Dale B.E."/>
            <person name="Jeffries T.W."/>
            <person name="Zinkel R."/>
            <person name="Barry K.W."/>
            <person name="Grigoriev I.V."/>
            <person name="Gasch A.P."/>
        </authorList>
    </citation>
    <scope>NUCLEOTIDE SEQUENCE [LARGE SCALE GENOMIC DNA]</scope>
    <source>
        <strain evidence="9">ATCC 10573 / BCRC 21748 / CBS 615 / JCM 9827 / NBRC 10315 / NRRL Y-1498 / VKM Y-70</strain>
    </source>
</reference>
<name>G3B2D7_CANTC</name>
<keyword evidence="3" id="KW-0862">Zinc</keyword>
<dbReference type="Proteomes" id="UP000000707">
    <property type="component" value="Unassembled WGS sequence"/>
</dbReference>
<dbReference type="PANTHER" id="PTHR12618:SF20">
    <property type="entry name" value="PHD AND RING FINGER DOMAIN-CONTAINING PROTEIN 1"/>
    <property type="match status" value="1"/>
</dbReference>
<keyword evidence="9" id="KW-1185">Reference proteome</keyword>
<dbReference type="InterPro" id="IPR001841">
    <property type="entry name" value="Znf_RING"/>
</dbReference>
<organism evidence="9">
    <name type="scientific">Candida tenuis (strain ATCC 10573 / BCRC 21748 / CBS 615 / JCM 9827 / NBRC 10315 / NRRL Y-1498 / VKM Y-70)</name>
    <name type="common">Yeast</name>
    <name type="synonym">Yamadazyma tenuis</name>
    <dbReference type="NCBI Taxonomy" id="590646"/>
    <lineage>
        <taxon>Eukaryota</taxon>
        <taxon>Fungi</taxon>
        <taxon>Dikarya</taxon>
        <taxon>Ascomycota</taxon>
        <taxon>Saccharomycotina</taxon>
        <taxon>Pichiomycetes</taxon>
        <taxon>Debaryomycetaceae</taxon>
        <taxon>Yamadazyma</taxon>
    </lineage>
</organism>
<evidence type="ECO:0000259" key="7">
    <source>
        <dbReference type="PROSITE" id="PS50089"/>
    </source>
</evidence>
<dbReference type="InterPro" id="IPR019787">
    <property type="entry name" value="Znf_PHD-finger"/>
</dbReference>
<dbReference type="SMART" id="SM00184">
    <property type="entry name" value="RING"/>
    <property type="match status" value="2"/>
</dbReference>
<dbReference type="RefSeq" id="XP_006685455.1">
    <property type="nucleotide sequence ID" value="XM_006685392.1"/>
</dbReference>
<dbReference type="PANTHER" id="PTHR12618">
    <property type="entry name" value="PHD AND RING FINGER DOMAIN-CONTAINING PROTEIN 1"/>
    <property type="match status" value="1"/>
</dbReference>
<keyword evidence="1" id="KW-0479">Metal-binding</keyword>
<feature type="domain" description="PHD-type" evidence="6">
    <location>
        <begin position="114"/>
        <end position="165"/>
    </location>
</feature>
<dbReference type="InterPro" id="IPR019786">
    <property type="entry name" value="Zinc_finger_PHD-type_CS"/>
</dbReference>
<evidence type="ECO:0000313" key="9">
    <source>
        <dbReference type="Proteomes" id="UP000000707"/>
    </source>
</evidence>
<protein>
    <recommendedName>
        <fullName evidence="10">RING-type domain-containing protein</fullName>
    </recommendedName>
</protein>
<keyword evidence="2 4" id="KW-0863">Zinc-finger</keyword>
<feature type="compositionally biased region" description="Low complexity" evidence="5">
    <location>
        <begin position="362"/>
        <end position="378"/>
    </location>
</feature>
<evidence type="ECO:0000256" key="3">
    <source>
        <dbReference type="ARBA" id="ARBA00022833"/>
    </source>
</evidence>
<evidence type="ECO:0000256" key="4">
    <source>
        <dbReference type="PROSITE-ProRule" id="PRU00175"/>
    </source>
</evidence>
<accession>G3B2D7</accession>
<evidence type="ECO:0008006" key="10">
    <source>
        <dbReference type="Google" id="ProtNLM"/>
    </source>
</evidence>
<feature type="region of interest" description="Disordered" evidence="5">
    <location>
        <begin position="285"/>
        <end position="396"/>
    </location>
</feature>
<dbReference type="SUPFAM" id="SSF57850">
    <property type="entry name" value="RING/U-box"/>
    <property type="match status" value="1"/>
</dbReference>
<dbReference type="InterPro" id="IPR011011">
    <property type="entry name" value="Znf_FYVE_PHD"/>
</dbReference>
<dbReference type="InterPro" id="IPR047157">
    <property type="entry name" value="PHRF1/Atg35"/>
</dbReference>
<dbReference type="PROSITE" id="PS50016">
    <property type="entry name" value="ZF_PHD_2"/>
    <property type="match status" value="1"/>
</dbReference>
<dbReference type="InterPro" id="IPR001965">
    <property type="entry name" value="Znf_PHD"/>
</dbReference>
<dbReference type="eggNOG" id="KOG0825">
    <property type="taxonomic scope" value="Eukaryota"/>
</dbReference>
<dbReference type="Pfam" id="PF13639">
    <property type="entry name" value="zf-RING_2"/>
    <property type="match status" value="1"/>
</dbReference>
<evidence type="ECO:0000256" key="1">
    <source>
        <dbReference type="ARBA" id="ARBA00022723"/>
    </source>
</evidence>
<dbReference type="GeneID" id="18249408"/>
<dbReference type="SUPFAM" id="SSF57903">
    <property type="entry name" value="FYVE/PHD zinc finger"/>
    <property type="match status" value="1"/>
</dbReference>
<feature type="domain" description="RING-type" evidence="7">
    <location>
        <begin position="10"/>
        <end position="52"/>
    </location>
</feature>
<dbReference type="Pfam" id="PF00628">
    <property type="entry name" value="PHD"/>
    <property type="match status" value="1"/>
</dbReference>
<proteinExistence type="predicted"/>
<dbReference type="PROSITE" id="PS50089">
    <property type="entry name" value="ZF_RING_2"/>
    <property type="match status" value="2"/>
</dbReference>
<evidence type="ECO:0000259" key="6">
    <source>
        <dbReference type="PROSITE" id="PS50016"/>
    </source>
</evidence>
<evidence type="ECO:0000256" key="5">
    <source>
        <dbReference type="SAM" id="MobiDB-lite"/>
    </source>
</evidence>
<dbReference type="KEGG" id="cten:18249408"/>
<dbReference type="OrthoDB" id="8062037at2759"/>
<feature type="domain" description="RING-type" evidence="7">
    <location>
        <begin position="117"/>
        <end position="163"/>
    </location>
</feature>
<dbReference type="CDD" id="cd15489">
    <property type="entry name" value="PHD_SF"/>
    <property type="match status" value="1"/>
</dbReference>
<dbReference type="AlphaFoldDB" id="G3B2D7"/>
<dbReference type="Gene3D" id="3.30.40.10">
    <property type="entry name" value="Zinc/RING finger domain, C3HC4 (zinc finger)"/>
    <property type="match status" value="2"/>
</dbReference>
<evidence type="ECO:0000313" key="8">
    <source>
        <dbReference type="EMBL" id="EGV64649.1"/>
    </source>
</evidence>
<sequence>MSDPDPHEECTICLELLIPTSRLGVVRDCRHYYHDTCIVQWSNNSNSCPTCRNLFNDIDIKVSNSPHIIETVHVQDKLLANDAINDIPSEYIIPANQIIPSTNEELQPLDTQRHGVCSICSSSDYRTSLTRNMVTCQACNSKFHQTCLSHSDYDSGWYCPICDCRQEMVVSPALYRRRQPVSRRRVSANGVIRHIINTSSRRRQPIPEPTGFYDDDRDIDDTETYTNNDDFMDTEDDLFDSQSVHYSPPVVNGGSIARREIRQLQSLTPEELKSWELFDQAKDGNTPAVLDSMQNNNTPTRRRRKKRTLPETLPQTSGDTHPERPLGPGSSRISSLMNQIKTSSPPHNSSFHTASREPVVEYSSSYSGSPSGGSPSSSNFSPVTSGDEDSSSVKAPVLSYDQKSRIQKFIRDRLRPLYKKNTNNEVKLIRSEDDYIKINRSASRKIYGRITSMAQTDNQVMDSLFGDDERNLQTLVQDYINNEINEYSR</sequence>
<dbReference type="HOGENOM" id="CLU_039091_0_0_1"/>
<dbReference type="SMART" id="SM00249">
    <property type="entry name" value="PHD"/>
    <property type="match status" value="1"/>
</dbReference>